<accession>A0A6B2HZD1</accession>
<reference evidence="1" key="1">
    <citation type="journal article" date="2020" name="Open Forum Infect. Dis.">
        <title>Microbiome restoration by RBX2660 does not preclude recurrence of multidrug-resistant urinary tract infection following subsequent antibiotic exposure: A case report.</title>
        <authorList>
            <person name="Keen E."/>
            <person name="Tasoff P."/>
            <person name="Hink T."/>
            <person name="Reske K."/>
            <person name="Dantas G."/>
            <person name="Kwon J."/>
            <person name="Dubberke E."/>
        </authorList>
    </citation>
    <scope>NUCLEOTIDE SEQUENCE</scope>
    <source>
        <strain evidence="1">Urine_1_19</strain>
    </source>
</reference>
<dbReference type="Proteomes" id="UP000479475">
    <property type="component" value="Unassembled WGS sequence"/>
</dbReference>
<proteinExistence type="predicted"/>
<evidence type="ECO:0000313" key="3">
    <source>
        <dbReference type="Proteomes" id="UP000479475"/>
    </source>
</evidence>
<protein>
    <submittedName>
        <fullName evidence="1">Uncharacterized protein</fullName>
    </submittedName>
</protein>
<sequence length="46" mass="5211">MLLTTAPPYRGRIVNDLHHDGYNKDKKRASHLASPFYQDVAKANLS</sequence>
<reference evidence="2 3" key="2">
    <citation type="submission" date="2020-02" db="EMBL/GenBank/DDBJ databases">
        <title>Klebsiella pneumoniae genome sequencing and assembly.</title>
        <authorList>
            <person name="Starkova P.S."/>
            <person name="Sulyan O.S."/>
            <person name="Likholetova D.V."/>
            <person name="Ageevets V.A."/>
            <person name="Lazareva I.V."/>
            <person name="Sopova J.V."/>
            <person name="Sidorenko S.V."/>
        </authorList>
    </citation>
    <scope>NUCLEOTIDE SEQUENCE [LARGE SCALE GENOMIC DNA]</scope>
    <source>
        <strain evidence="2 3">2429</strain>
    </source>
</reference>
<dbReference type="AlphaFoldDB" id="A0A6B2HZD1"/>
<comment type="caution">
    <text evidence="1">The sequence shown here is derived from an EMBL/GenBank/DDBJ whole genome shotgun (WGS) entry which is preliminary data.</text>
</comment>
<name>A0A6B2HZD1_KLEPN</name>
<gene>
    <name evidence="2" type="ORF">G4V31_16710</name>
    <name evidence="1" type="ORF">GY104_11825</name>
</gene>
<organism evidence="1">
    <name type="scientific">Klebsiella pneumoniae</name>
    <dbReference type="NCBI Taxonomy" id="573"/>
    <lineage>
        <taxon>Bacteria</taxon>
        <taxon>Pseudomonadati</taxon>
        <taxon>Pseudomonadota</taxon>
        <taxon>Gammaproteobacteria</taxon>
        <taxon>Enterobacterales</taxon>
        <taxon>Enterobacteriaceae</taxon>
        <taxon>Klebsiella/Raoultella group</taxon>
        <taxon>Klebsiella</taxon>
        <taxon>Klebsiella pneumoniae complex</taxon>
    </lineage>
</organism>
<evidence type="ECO:0000313" key="2">
    <source>
        <dbReference type="EMBL" id="NGN73765.1"/>
    </source>
</evidence>
<evidence type="ECO:0000313" key="1">
    <source>
        <dbReference type="EMBL" id="NDL84048.1"/>
    </source>
</evidence>
<dbReference type="EMBL" id="JAAEFK010000010">
    <property type="protein sequence ID" value="NDL84048.1"/>
    <property type="molecule type" value="Genomic_DNA"/>
</dbReference>
<dbReference type="EMBL" id="JAAKYD010000014">
    <property type="protein sequence ID" value="NGN73765.1"/>
    <property type="molecule type" value="Genomic_DNA"/>
</dbReference>